<dbReference type="InterPro" id="IPR045851">
    <property type="entry name" value="AMP-bd_C_sf"/>
</dbReference>
<name>A0A9Q9AT54_9PEZI</name>
<keyword evidence="7" id="KW-1185">Reference proteome</keyword>
<reference evidence="6" key="1">
    <citation type="submission" date="2022-06" db="EMBL/GenBank/DDBJ databases">
        <title>Complete genome sequences of two strains of the flax pathogen Septoria linicola.</title>
        <authorList>
            <person name="Lapalu N."/>
            <person name="Simon A."/>
            <person name="Demenou B."/>
            <person name="Paumier D."/>
            <person name="Guillot M.-P."/>
            <person name="Gout L."/>
            <person name="Valade R."/>
        </authorList>
    </citation>
    <scope>NUCLEOTIDE SEQUENCE</scope>
    <source>
        <strain evidence="6">SE15195</strain>
    </source>
</reference>
<dbReference type="PROSITE" id="PS00455">
    <property type="entry name" value="AMP_BINDING"/>
    <property type="match status" value="1"/>
</dbReference>
<dbReference type="InterPro" id="IPR036291">
    <property type="entry name" value="NAD(P)-bd_dom_sf"/>
</dbReference>
<dbReference type="InterPro" id="IPR013120">
    <property type="entry name" value="FAR_NAD-bd"/>
</dbReference>
<proteinExistence type="predicted"/>
<dbReference type="Pfam" id="PF23562">
    <property type="entry name" value="AMP-binding_C_3"/>
    <property type="match status" value="1"/>
</dbReference>
<dbReference type="SUPFAM" id="SSF51735">
    <property type="entry name" value="NAD(P)-binding Rossmann-fold domains"/>
    <property type="match status" value="1"/>
</dbReference>
<evidence type="ECO:0000256" key="2">
    <source>
        <dbReference type="ARBA" id="ARBA00022553"/>
    </source>
</evidence>
<evidence type="ECO:0000256" key="3">
    <source>
        <dbReference type="SAM" id="MobiDB-lite"/>
    </source>
</evidence>
<feature type="compositionally biased region" description="Polar residues" evidence="3">
    <location>
        <begin position="917"/>
        <end position="936"/>
    </location>
</feature>
<dbReference type="InterPro" id="IPR000873">
    <property type="entry name" value="AMP-dep_synth/lig_dom"/>
</dbReference>
<dbReference type="InterPro" id="IPR020845">
    <property type="entry name" value="AMP-binding_CS"/>
</dbReference>
<keyword evidence="2" id="KW-0597">Phosphoprotein</keyword>
<dbReference type="AlphaFoldDB" id="A0A9Q9AT54"/>
<dbReference type="SUPFAM" id="SSF56801">
    <property type="entry name" value="Acetyl-CoA synthetase-like"/>
    <property type="match status" value="1"/>
</dbReference>
<dbReference type="EMBL" id="CP099424">
    <property type="protein sequence ID" value="USW54949.1"/>
    <property type="molecule type" value="Genomic_DNA"/>
</dbReference>
<dbReference type="InterPro" id="IPR042099">
    <property type="entry name" value="ANL_N_sf"/>
</dbReference>
<evidence type="ECO:0000313" key="6">
    <source>
        <dbReference type="EMBL" id="USW54949.1"/>
    </source>
</evidence>
<dbReference type="Pfam" id="PF07993">
    <property type="entry name" value="NAD_binding_4"/>
    <property type="match status" value="1"/>
</dbReference>
<feature type="domain" description="AMP-dependent synthetase/ligase" evidence="4">
    <location>
        <begin position="114"/>
        <end position="298"/>
    </location>
</feature>
<feature type="domain" description="Thioester reductase (TE)" evidence="5">
    <location>
        <begin position="643"/>
        <end position="880"/>
    </location>
</feature>
<evidence type="ECO:0000259" key="5">
    <source>
        <dbReference type="Pfam" id="PF07993"/>
    </source>
</evidence>
<dbReference type="Gene3D" id="3.40.50.12780">
    <property type="entry name" value="N-terminal domain of ligase-like"/>
    <property type="match status" value="1"/>
</dbReference>
<keyword evidence="1" id="KW-0596">Phosphopantetheine</keyword>
<dbReference type="PANTHER" id="PTHR43439:SF2">
    <property type="entry name" value="ENZYME, PUTATIVE (JCVI)-RELATED"/>
    <property type="match status" value="1"/>
</dbReference>
<evidence type="ECO:0000256" key="1">
    <source>
        <dbReference type="ARBA" id="ARBA00022450"/>
    </source>
</evidence>
<organism evidence="6 7">
    <name type="scientific">Septoria linicola</name>
    <dbReference type="NCBI Taxonomy" id="215465"/>
    <lineage>
        <taxon>Eukaryota</taxon>
        <taxon>Fungi</taxon>
        <taxon>Dikarya</taxon>
        <taxon>Ascomycota</taxon>
        <taxon>Pezizomycotina</taxon>
        <taxon>Dothideomycetes</taxon>
        <taxon>Dothideomycetidae</taxon>
        <taxon>Mycosphaerellales</taxon>
        <taxon>Mycosphaerellaceae</taxon>
        <taxon>Septoria</taxon>
    </lineage>
</organism>
<accession>A0A9Q9AT54</accession>
<dbReference type="InterPro" id="IPR036736">
    <property type="entry name" value="ACP-like_sf"/>
</dbReference>
<dbReference type="Pfam" id="PF00501">
    <property type="entry name" value="AMP-binding"/>
    <property type="match status" value="1"/>
</dbReference>
<dbReference type="Gene3D" id="1.10.1200.10">
    <property type="entry name" value="ACP-like"/>
    <property type="match status" value="1"/>
</dbReference>
<gene>
    <name evidence="6" type="ORF">Slin15195_G082680</name>
</gene>
<dbReference type="Gene3D" id="3.40.50.720">
    <property type="entry name" value="NAD(P)-binding Rossmann-like Domain"/>
    <property type="match status" value="1"/>
</dbReference>
<feature type="region of interest" description="Disordered" evidence="3">
    <location>
        <begin position="888"/>
        <end position="936"/>
    </location>
</feature>
<evidence type="ECO:0000259" key="4">
    <source>
        <dbReference type="Pfam" id="PF00501"/>
    </source>
</evidence>
<protein>
    <submittedName>
        <fullName evidence="6">AMP-dependent synthetase/ligase, fatty acyl-coenzyme A reductase, NAD-binding protein</fullName>
    </submittedName>
</protein>
<dbReference type="OrthoDB" id="429813at2759"/>
<evidence type="ECO:0000313" key="7">
    <source>
        <dbReference type="Proteomes" id="UP001056384"/>
    </source>
</evidence>
<dbReference type="PANTHER" id="PTHR43439">
    <property type="entry name" value="PHENYLACETATE-COENZYME A LIGASE"/>
    <property type="match status" value="1"/>
</dbReference>
<sequence length="1068" mass="116935">MAHGTPSLPEAIDRLAASTPEKTWVSFAASTEALSKKEPLVDVSFGVLANAVNRVAWHLHQNIPSHGDLSTTICYIGENDIRYFILACAATKARPMRSCQSLKESCGMDHFDMLTLDETLSEEKVEPYPWHRHFEDIAREPFVILHTSGSTGEPKPVEVTHGLAATIDAQQDLPDVDGRCITSRMWRHRTIFAGLPLFHSAGFNILSFSIFQGTKVVFGPSDAPPSVGLVDSMLDMDIVSAGIMAPSLLGEVANEPSIVQKLSRWDSVGFGGGPLSDSAAKTVLKYTKVLPLLGSTETFNIPELLPQSEDELAYHYYHFALGIKFDPVSDGLHELVFVRDADHLKHQGAFCTFPELDEYRMKDLYEEHPTKPGLWRYQGRMDDVVVLSNGEKWNPRSAEQIVSQHQAVQSALIVGTGHEQPLLLVEAKEDVPSDRRRSSVEDSEELRLANEALPAYAQIDASHIHILEPDSFLRSAKGEIRRRPTVAMLEAEIVNAYAAAEDRIASDVRLDFSSDQKLAESLSSLVVSEILPGESLSPAEDFFQRRVDSQRVLRLTRAIKADMRAQQRQDAGQVSPRTIYTERTVENLAAFLYNGRSSAENEDTEDRMLQDMQRMLSSYTSALEEHTPADGKKPRSDSVQILLTGSTGSLGSYLLDALLKCFPTGRIVCLNRRGGNAERQRKIQESRGLSLNVSRVEFLESTISEHDFGLSDQALAALDGTTHIIHNAWPVNFNLPLGAFEDQLKACLNLVALAQRLPHRVNTTFLSSIGAANHWAMRGNTGPVPEDKLDDLAVTEKSGYAQSKLVAEHLFEVASKRFQLPTTICRLGQIAGPVRSESGLWSQQEWFSSLLLSSKAMGMLPDSMGAMGRIDWIPVDVLADILTEVINDSGSEPSNDDHEVSLGQEKGQTPEACPPKSSASSDVNASGVSTPELTGYSTPASSICSATSRLADSAQLTKFLHFVNPQSASWSDLASSAAGLLGEGVQIVPYDKWVQEVASSVEDSSKDLPAAKLIDFFQDIGKEEAARSAFSVERSTQQTPRALITAGNLASTGHSGYNDRASQISFYG</sequence>
<dbReference type="Gene3D" id="3.30.300.30">
    <property type="match status" value="1"/>
</dbReference>
<dbReference type="InterPro" id="IPR051414">
    <property type="entry name" value="Adenylate-forming_Reductase"/>
</dbReference>
<dbReference type="Proteomes" id="UP001056384">
    <property type="component" value="Chromosome 7"/>
</dbReference>